<evidence type="ECO:0000313" key="8">
    <source>
        <dbReference type="EMBL" id="POR36964.1"/>
    </source>
</evidence>
<feature type="compositionally biased region" description="Low complexity" evidence="6">
    <location>
        <begin position="51"/>
        <end position="61"/>
    </location>
</feature>
<keyword evidence="3 4" id="KW-0862">Zinc</keyword>
<proteinExistence type="predicted"/>
<feature type="compositionally biased region" description="Polar residues" evidence="6">
    <location>
        <begin position="395"/>
        <end position="416"/>
    </location>
</feature>
<feature type="compositionally biased region" description="Low complexity" evidence="6">
    <location>
        <begin position="551"/>
        <end position="564"/>
    </location>
</feature>
<dbReference type="InterPro" id="IPR000571">
    <property type="entry name" value="Znf_CCCH"/>
</dbReference>
<dbReference type="PROSITE" id="PS50103">
    <property type="entry name" value="ZF_C3H1"/>
    <property type="match status" value="1"/>
</dbReference>
<dbReference type="SMART" id="SM00356">
    <property type="entry name" value="ZnF_C3H1"/>
    <property type="match status" value="1"/>
</dbReference>
<dbReference type="Gene3D" id="4.10.1000.10">
    <property type="entry name" value="Zinc finger, CCCH-type"/>
    <property type="match status" value="1"/>
</dbReference>
<dbReference type="InterPro" id="IPR041367">
    <property type="entry name" value="Znf-CCCH_4"/>
</dbReference>
<feature type="compositionally biased region" description="Low complexity" evidence="6">
    <location>
        <begin position="376"/>
        <end position="394"/>
    </location>
</feature>
<evidence type="ECO:0000313" key="9">
    <source>
        <dbReference type="Proteomes" id="UP000237481"/>
    </source>
</evidence>
<organism evidence="8 9">
    <name type="scientific">Tolypocladium paradoxum</name>
    <dbReference type="NCBI Taxonomy" id="94208"/>
    <lineage>
        <taxon>Eukaryota</taxon>
        <taxon>Fungi</taxon>
        <taxon>Dikarya</taxon>
        <taxon>Ascomycota</taxon>
        <taxon>Pezizomycotina</taxon>
        <taxon>Sordariomycetes</taxon>
        <taxon>Hypocreomycetidae</taxon>
        <taxon>Hypocreales</taxon>
        <taxon>Ophiocordycipitaceae</taxon>
        <taxon>Tolypocladium</taxon>
    </lineage>
</organism>
<feature type="domain" description="C3H1-type" evidence="7">
    <location>
        <begin position="73"/>
        <end position="100"/>
    </location>
</feature>
<dbReference type="Proteomes" id="UP000237481">
    <property type="component" value="Unassembled WGS sequence"/>
</dbReference>
<evidence type="ECO:0000259" key="7">
    <source>
        <dbReference type="PROSITE" id="PS50103"/>
    </source>
</evidence>
<feature type="coiled-coil region" evidence="5">
    <location>
        <begin position="187"/>
        <end position="214"/>
    </location>
</feature>
<feature type="region of interest" description="Disordered" evidence="6">
    <location>
        <begin position="231"/>
        <end position="583"/>
    </location>
</feature>
<sequence>MFLFASQLRSVLSPQRSLDRPLPPFFRRETPLLANSFVSRHDVTESRPIQTTTTRTTTLTPTPTPTTPCIGRLPVMTLCKFYQQGNCKFGNSCRFEHPARNQPQNRLGTLSGGGGGGASGGPDQDPIATKYGITTAIIEKDLTTEKPQWILSAYAPGRDAPDQLFGGYPREQSFEELRLHYMAGKAAGNEQQALSQAQELYQTAQQQIDTAVRNVQEAARFIIEGESRHPNRHDICREGTQGAPFGEFLMGRRPNPSAQANPFASGASNASSPFGGGAQQTSSLGQPSALGQRPNPFGAPAFGQPAQPASGFGQKAQPASGFGQPSQPSASPFGQPQPAQGGPGAGPSAFGQAPQSSSAFGQPSALGAKPNPFGTPAFGQPAQPNAQAGAFGQPSQLGQKPNPFGSNANATASSRPFATIGGGSNNAPAANPFGAPSSTQANAAPNAFSSNSTNQNNTGPSPFGQPTQPSVSAFAQASAPASNPFGAASQQQTQEANNPFAQKPEPQTNGAFGQPASNPFGQTTSQNKAQNAASPFGGQQPGVSQPNPFGAAQTQQRPAAAAPASNPYRPGSTRQHPPPESYITKAMDGRLAAFKGKPVIYKDGQPGNRGFDGTWRRIWFPNGPPGYYKDTELLPDEYDGKSKTQWEAFAQTGAFADGTMPALPPPRECTRWDF</sequence>
<dbReference type="InterPro" id="IPR036855">
    <property type="entry name" value="Znf_CCCH_sf"/>
</dbReference>
<evidence type="ECO:0000256" key="4">
    <source>
        <dbReference type="PROSITE-ProRule" id="PRU00723"/>
    </source>
</evidence>
<dbReference type="PANTHER" id="PTHR21099">
    <property type="entry name" value="RAD201"/>
    <property type="match status" value="1"/>
</dbReference>
<comment type="caution">
    <text evidence="8">The sequence shown here is derived from an EMBL/GenBank/DDBJ whole genome shotgun (WGS) entry which is preliminary data.</text>
</comment>
<feature type="region of interest" description="Disordered" evidence="6">
    <location>
        <begin position="43"/>
        <end position="65"/>
    </location>
</feature>
<evidence type="ECO:0000256" key="2">
    <source>
        <dbReference type="ARBA" id="ARBA00022771"/>
    </source>
</evidence>
<evidence type="ECO:0000256" key="1">
    <source>
        <dbReference type="ARBA" id="ARBA00022723"/>
    </source>
</evidence>
<keyword evidence="1 4" id="KW-0479">Metal-binding</keyword>
<dbReference type="GO" id="GO:0005634">
    <property type="term" value="C:nucleus"/>
    <property type="evidence" value="ECO:0007669"/>
    <property type="project" value="TreeGrafter"/>
</dbReference>
<name>A0A2S4L3G2_9HYPO</name>
<feature type="compositionally biased region" description="Polar residues" evidence="6">
    <location>
        <begin position="455"/>
        <end position="481"/>
    </location>
</feature>
<evidence type="ECO:0000256" key="3">
    <source>
        <dbReference type="ARBA" id="ARBA00022833"/>
    </source>
</evidence>
<dbReference type="AlphaFoldDB" id="A0A2S4L3G2"/>
<feature type="compositionally biased region" description="Low complexity" evidence="6">
    <location>
        <begin position="425"/>
        <end position="454"/>
    </location>
</feature>
<keyword evidence="5" id="KW-0175">Coiled coil</keyword>
<feature type="compositionally biased region" description="Gly residues" evidence="6">
    <location>
        <begin position="110"/>
        <end position="120"/>
    </location>
</feature>
<dbReference type="CDD" id="cd23954">
    <property type="entry name" value="AMO1_CTD"/>
    <property type="match status" value="1"/>
</dbReference>
<feature type="compositionally biased region" description="Polar residues" evidence="6">
    <location>
        <begin position="256"/>
        <end position="272"/>
    </location>
</feature>
<keyword evidence="2 4" id="KW-0863">Zinc-finger</keyword>
<reference evidence="8 9" key="1">
    <citation type="submission" date="2018-01" db="EMBL/GenBank/DDBJ databases">
        <title>Harnessing the power of phylogenomics to disentangle the directionality and signatures of interkingdom host jumping in the parasitic fungal genus Tolypocladium.</title>
        <authorList>
            <person name="Quandt C.A."/>
            <person name="Patterson W."/>
            <person name="Spatafora J.W."/>
        </authorList>
    </citation>
    <scope>NUCLEOTIDE SEQUENCE [LARGE SCALE GENOMIC DNA]</scope>
    <source>
        <strain evidence="8 9">NRBC 100945</strain>
    </source>
</reference>
<dbReference type="GO" id="GO:0008270">
    <property type="term" value="F:zinc ion binding"/>
    <property type="evidence" value="ECO:0007669"/>
    <property type="project" value="UniProtKB-KW"/>
</dbReference>
<accession>A0A2S4L3G2</accession>
<dbReference type="SUPFAM" id="SSF90229">
    <property type="entry name" value="CCCH zinc finger"/>
    <property type="match status" value="1"/>
</dbReference>
<dbReference type="EMBL" id="PKSG01000289">
    <property type="protein sequence ID" value="POR36964.1"/>
    <property type="molecule type" value="Genomic_DNA"/>
</dbReference>
<gene>
    <name evidence="8" type="ORF">TPAR_02832</name>
</gene>
<dbReference type="PANTHER" id="PTHR21099:SF2">
    <property type="entry name" value="SI:CH211-113E8.11"/>
    <property type="match status" value="1"/>
</dbReference>
<evidence type="ECO:0000256" key="5">
    <source>
        <dbReference type="SAM" id="Coils"/>
    </source>
</evidence>
<keyword evidence="9" id="KW-1185">Reference proteome</keyword>
<feature type="compositionally biased region" description="Low complexity" evidence="6">
    <location>
        <begin position="320"/>
        <end position="355"/>
    </location>
</feature>
<dbReference type="OrthoDB" id="20729at2759"/>
<feature type="zinc finger region" description="C3H1-type" evidence="4">
    <location>
        <begin position="73"/>
        <end position="100"/>
    </location>
</feature>
<feature type="region of interest" description="Disordered" evidence="6">
    <location>
        <begin position="100"/>
        <end position="127"/>
    </location>
</feature>
<dbReference type="Pfam" id="PF18044">
    <property type="entry name" value="zf-CCCH_4"/>
    <property type="match status" value="1"/>
</dbReference>
<dbReference type="STRING" id="94208.A0A2S4L3G2"/>
<protein>
    <recommendedName>
        <fullName evidence="7">C3H1-type domain-containing protein</fullName>
    </recommendedName>
</protein>
<feature type="compositionally biased region" description="Polar residues" evidence="6">
    <location>
        <begin position="488"/>
        <end position="533"/>
    </location>
</feature>
<feature type="compositionally biased region" description="Low complexity" evidence="6">
    <location>
        <begin position="296"/>
        <end position="309"/>
    </location>
</feature>
<evidence type="ECO:0000256" key="6">
    <source>
        <dbReference type="SAM" id="MobiDB-lite"/>
    </source>
</evidence>